<dbReference type="CDD" id="cd17324">
    <property type="entry name" value="MFS_NepI_like"/>
    <property type="match status" value="1"/>
</dbReference>
<dbReference type="AlphaFoldDB" id="A0A2V1INV6"/>
<keyword evidence="1 4" id="KW-0812">Transmembrane</keyword>
<keyword evidence="2 4" id="KW-1133">Transmembrane helix</keyword>
<feature type="transmembrane region" description="Helical" evidence="4">
    <location>
        <begin position="303"/>
        <end position="321"/>
    </location>
</feature>
<comment type="caution">
    <text evidence="6">The sequence shown here is derived from an EMBL/GenBank/DDBJ whole genome shotgun (WGS) entry which is preliminary data.</text>
</comment>
<proteinExistence type="predicted"/>
<reference evidence="7" key="1">
    <citation type="submission" date="2018-02" db="EMBL/GenBank/DDBJ databases">
        <authorList>
            <person name="Clavel T."/>
            <person name="Strowig T."/>
        </authorList>
    </citation>
    <scope>NUCLEOTIDE SEQUENCE [LARGE SCALE GENOMIC DNA]</scope>
    <source>
        <strain evidence="7">DSM 100764</strain>
    </source>
</reference>
<evidence type="ECO:0000256" key="4">
    <source>
        <dbReference type="SAM" id="Phobius"/>
    </source>
</evidence>
<feature type="transmembrane region" description="Helical" evidence="4">
    <location>
        <begin position="168"/>
        <end position="188"/>
    </location>
</feature>
<protein>
    <submittedName>
        <fullName evidence="6">MFS transporter</fullName>
    </submittedName>
</protein>
<dbReference type="InterPro" id="IPR011701">
    <property type="entry name" value="MFS"/>
</dbReference>
<feature type="transmembrane region" description="Helical" evidence="4">
    <location>
        <begin position="110"/>
        <end position="129"/>
    </location>
</feature>
<keyword evidence="3 4" id="KW-0472">Membrane</keyword>
<dbReference type="SUPFAM" id="SSF103473">
    <property type="entry name" value="MFS general substrate transporter"/>
    <property type="match status" value="1"/>
</dbReference>
<evidence type="ECO:0000313" key="6">
    <source>
        <dbReference type="EMBL" id="PWB05821.1"/>
    </source>
</evidence>
<gene>
    <name evidence="6" type="ORF">C5O25_12320</name>
</gene>
<dbReference type="InterPro" id="IPR036259">
    <property type="entry name" value="MFS_trans_sf"/>
</dbReference>
<feature type="transmembrane region" description="Helical" evidence="4">
    <location>
        <begin position="52"/>
        <end position="72"/>
    </location>
</feature>
<dbReference type="PANTHER" id="PTHR42910">
    <property type="entry name" value="TRANSPORTER SCO4007-RELATED"/>
    <property type="match status" value="1"/>
</dbReference>
<evidence type="ECO:0000256" key="1">
    <source>
        <dbReference type="ARBA" id="ARBA00022692"/>
    </source>
</evidence>
<name>A0A2V1INV6_9BACT</name>
<sequence>MPCVLKENEGIPKLLLIIMALATGFSVANCYYNQSLLGSIVSDFHASEYDGSIISALTQFGYVVGLCIVIPLGNTLSKKRIITIDYFCCSMALLSVAITKDLFIIKLSSFIIGISSVMPQFFIPMAALYSEPKNKALNIGIIQSCLLIGILGSRFLSGIISEAISWRYVYFFASVVMLLCLIAIAITLPGDKTLPTSNYRGTLKSMISLLRHNKTLHTSAARSATAYASFFALWSCISYRMKASPFFASDDVIGSLGLCGIAGASCVIILSKHIQTWGSRRCSIVGALSMLFTWFTALAFDGYFVSIVITVLIIDAGMQCIHLSNQTKVVTSSNVNANFLNTLYMILYFVGGTIGTLIAGILWTKYQWIGTIIIGILFTLISLFISILTTD</sequence>
<feature type="transmembrane region" description="Helical" evidence="4">
    <location>
        <begin position="342"/>
        <end position="362"/>
    </location>
</feature>
<feature type="domain" description="Major facilitator superfamily (MFS) profile" evidence="5">
    <location>
        <begin position="12"/>
        <end position="391"/>
    </location>
</feature>
<evidence type="ECO:0000256" key="2">
    <source>
        <dbReference type="ARBA" id="ARBA00022989"/>
    </source>
</evidence>
<organism evidence="6 7">
    <name type="scientific">Paramuribaculum intestinale</name>
    <dbReference type="NCBI Taxonomy" id="2094151"/>
    <lineage>
        <taxon>Bacteria</taxon>
        <taxon>Pseudomonadati</taxon>
        <taxon>Bacteroidota</taxon>
        <taxon>Bacteroidia</taxon>
        <taxon>Bacteroidales</taxon>
        <taxon>Muribaculaceae</taxon>
        <taxon>Paramuribaculum</taxon>
    </lineage>
</organism>
<dbReference type="Proteomes" id="UP000244925">
    <property type="component" value="Unassembled WGS sequence"/>
</dbReference>
<dbReference type="Pfam" id="PF07690">
    <property type="entry name" value="MFS_1"/>
    <property type="match status" value="1"/>
</dbReference>
<evidence type="ECO:0000313" key="7">
    <source>
        <dbReference type="Proteomes" id="UP000244925"/>
    </source>
</evidence>
<dbReference type="PANTHER" id="PTHR42910:SF1">
    <property type="entry name" value="MAJOR FACILITATOR SUPERFAMILY (MFS) PROFILE DOMAIN-CONTAINING PROTEIN"/>
    <property type="match status" value="1"/>
</dbReference>
<feature type="transmembrane region" description="Helical" evidence="4">
    <location>
        <begin position="14"/>
        <end position="32"/>
    </location>
</feature>
<dbReference type="InterPro" id="IPR020846">
    <property type="entry name" value="MFS_dom"/>
</dbReference>
<dbReference type="GO" id="GO:0022857">
    <property type="term" value="F:transmembrane transporter activity"/>
    <property type="evidence" value="ECO:0007669"/>
    <property type="project" value="InterPro"/>
</dbReference>
<evidence type="ECO:0000256" key="3">
    <source>
        <dbReference type="ARBA" id="ARBA00023136"/>
    </source>
</evidence>
<dbReference type="Gene3D" id="1.20.1250.20">
    <property type="entry name" value="MFS general substrate transporter like domains"/>
    <property type="match status" value="1"/>
</dbReference>
<feature type="transmembrane region" description="Helical" evidence="4">
    <location>
        <begin position="136"/>
        <end position="156"/>
    </location>
</feature>
<evidence type="ECO:0000259" key="5">
    <source>
        <dbReference type="PROSITE" id="PS50850"/>
    </source>
</evidence>
<feature type="transmembrane region" description="Helical" evidence="4">
    <location>
        <begin position="368"/>
        <end position="388"/>
    </location>
</feature>
<accession>A0A2V1INV6</accession>
<dbReference type="EMBL" id="PUBV01000053">
    <property type="protein sequence ID" value="PWB05821.1"/>
    <property type="molecule type" value="Genomic_DNA"/>
</dbReference>
<keyword evidence="7" id="KW-1185">Reference proteome</keyword>
<feature type="transmembrane region" description="Helical" evidence="4">
    <location>
        <begin position="252"/>
        <end position="270"/>
    </location>
</feature>
<dbReference type="PROSITE" id="PS50850">
    <property type="entry name" value="MFS"/>
    <property type="match status" value="1"/>
</dbReference>